<dbReference type="OrthoDB" id="17560at2759"/>
<dbReference type="SUPFAM" id="SSF53474">
    <property type="entry name" value="alpha/beta-Hydrolases"/>
    <property type="match status" value="1"/>
</dbReference>
<reference evidence="2 3" key="1">
    <citation type="submission" date="2012-05" db="EMBL/GenBank/DDBJ databases">
        <title>Recombination and specialization in a pathogen metapopulation.</title>
        <authorList>
            <person name="Gardiner A."/>
            <person name="Kemen E."/>
            <person name="Schultz-Larsen T."/>
            <person name="MacLean D."/>
            <person name="Van Oosterhout C."/>
            <person name="Jones J.D.G."/>
        </authorList>
    </citation>
    <scope>NUCLEOTIDE SEQUENCE [LARGE SCALE GENOMIC DNA]</scope>
    <source>
        <strain evidence="2 3">Ac Nc2</strain>
    </source>
</reference>
<gene>
    <name evidence="2" type="ORF">BN9_061750</name>
</gene>
<sequence>MSCCPASSLPPTDPNIGIGCVKKYGQTTIYVTGPPKAKAGLLALPEIFGLESGRIRTDADRLGELGYAVVLVDLADGDYVKEVDDTLQGWLRKHPWDSTMKNHLQDAMEYLQGEAHVERMMSYGYCWGAWVGAHLSAMEASPILGHVSFHPSWIVENYLNGEGAVNELAKTVKVPQLLLSAGDDPDFIRHDGAVHKILSSIDKIGQHCEVLDFPEMKHGWVTRGDLNDPDSRDAVFRAWHKDALPFIQKLCPV</sequence>
<dbReference type="Gene3D" id="3.40.50.1820">
    <property type="entry name" value="alpha/beta hydrolase"/>
    <property type="match status" value="1"/>
</dbReference>
<dbReference type="InParanoid" id="A0A024GF20"/>
<dbReference type="AlphaFoldDB" id="A0A024GF20"/>
<dbReference type="PANTHER" id="PTHR17630">
    <property type="entry name" value="DIENELACTONE HYDROLASE"/>
    <property type="match status" value="1"/>
</dbReference>
<evidence type="ECO:0000313" key="2">
    <source>
        <dbReference type="EMBL" id="CCI45302.1"/>
    </source>
</evidence>
<comment type="caution">
    <text evidence="2">The sequence shown here is derived from an EMBL/GenBank/DDBJ whole genome shotgun (WGS) entry which is preliminary data.</text>
</comment>
<accession>A0A024GF20</accession>
<dbReference type="InterPro" id="IPR002925">
    <property type="entry name" value="Dienelactn_hydro"/>
</dbReference>
<evidence type="ECO:0000313" key="3">
    <source>
        <dbReference type="Proteomes" id="UP000053237"/>
    </source>
</evidence>
<dbReference type="EMBL" id="CAIX01000095">
    <property type="protein sequence ID" value="CCI45302.1"/>
    <property type="molecule type" value="Genomic_DNA"/>
</dbReference>
<dbReference type="GO" id="GO:0016787">
    <property type="term" value="F:hydrolase activity"/>
    <property type="evidence" value="ECO:0007669"/>
    <property type="project" value="InterPro"/>
</dbReference>
<keyword evidence="3" id="KW-1185">Reference proteome</keyword>
<dbReference type="STRING" id="65357.A0A024GF20"/>
<name>A0A024GF20_9STRA</name>
<dbReference type="PANTHER" id="PTHR17630:SF44">
    <property type="entry name" value="PROTEIN AIM2"/>
    <property type="match status" value="1"/>
</dbReference>
<feature type="domain" description="Dienelactone hydrolase" evidence="1">
    <location>
        <begin position="30"/>
        <end position="241"/>
    </location>
</feature>
<proteinExistence type="predicted"/>
<dbReference type="Pfam" id="PF01738">
    <property type="entry name" value="DLH"/>
    <property type="match status" value="1"/>
</dbReference>
<dbReference type="Proteomes" id="UP000053237">
    <property type="component" value="Unassembled WGS sequence"/>
</dbReference>
<protein>
    <recommendedName>
        <fullName evidence="1">Dienelactone hydrolase domain-containing protein</fullName>
    </recommendedName>
</protein>
<dbReference type="InterPro" id="IPR029058">
    <property type="entry name" value="AB_hydrolase_fold"/>
</dbReference>
<evidence type="ECO:0000259" key="1">
    <source>
        <dbReference type="Pfam" id="PF01738"/>
    </source>
</evidence>
<organism evidence="2 3">
    <name type="scientific">Albugo candida</name>
    <dbReference type="NCBI Taxonomy" id="65357"/>
    <lineage>
        <taxon>Eukaryota</taxon>
        <taxon>Sar</taxon>
        <taxon>Stramenopiles</taxon>
        <taxon>Oomycota</taxon>
        <taxon>Peronosporomycetes</taxon>
        <taxon>Albuginales</taxon>
        <taxon>Albuginaceae</taxon>
        <taxon>Albugo</taxon>
    </lineage>
</organism>